<feature type="compositionally biased region" description="Polar residues" evidence="1">
    <location>
        <begin position="462"/>
        <end position="476"/>
    </location>
</feature>
<dbReference type="AlphaFoldDB" id="A0A3L6Q395"/>
<reference evidence="4" key="1">
    <citation type="journal article" date="2019" name="Nat. Commun.">
        <title>The genome of broomcorn millet.</title>
        <authorList>
            <person name="Zou C."/>
            <person name="Miki D."/>
            <person name="Li D."/>
            <person name="Tang Q."/>
            <person name="Xiao L."/>
            <person name="Rajput S."/>
            <person name="Deng P."/>
            <person name="Jia W."/>
            <person name="Huang R."/>
            <person name="Zhang M."/>
            <person name="Sun Y."/>
            <person name="Hu J."/>
            <person name="Fu X."/>
            <person name="Schnable P.S."/>
            <person name="Li F."/>
            <person name="Zhang H."/>
            <person name="Feng B."/>
            <person name="Zhu X."/>
            <person name="Liu R."/>
            <person name="Schnable J.C."/>
            <person name="Zhu J.-K."/>
            <person name="Zhang H."/>
        </authorList>
    </citation>
    <scope>NUCLEOTIDE SEQUENCE [LARGE SCALE GENOMIC DNA]</scope>
</reference>
<evidence type="ECO:0000256" key="2">
    <source>
        <dbReference type="SAM" id="Phobius"/>
    </source>
</evidence>
<comment type="caution">
    <text evidence="3">The sequence shown here is derived from an EMBL/GenBank/DDBJ whole genome shotgun (WGS) entry which is preliminary data.</text>
</comment>
<keyword evidence="2" id="KW-0812">Transmembrane</keyword>
<feature type="region of interest" description="Disordered" evidence="1">
    <location>
        <begin position="446"/>
        <end position="513"/>
    </location>
</feature>
<proteinExistence type="predicted"/>
<keyword evidence="2" id="KW-1133">Transmembrane helix</keyword>
<evidence type="ECO:0000313" key="4">
    <source>
        <dbReference type="Proteomes" id="UP000275267"/>
    </source>
</evidence>
<keyword evidence="4" id="KW-1185">Reference proteome</keyword>
<name>A0A3L6Q395_PANMI</name>
<dbReference type="STRING" id="4540.A0A3L6Q395"/>
<dbReference type="Proteomes" id="UP000275267">
    <property type="component" value="Unassembled WGS sequence"/>
</dbReference>
<organism evidence="3 4">
    <name type="scientific">Panicum miliaceum</name>
    <name type="common">Proso millet</name>
    <name type="synonym">Broomcorn millet</name>
    <dbReference type="NCBI Taxonomy" id="4540"/>
    <lineage>
        <taxon>Eukaryota</taxon>
        <taxon>Viridiplantae</taxon>
        <taxon>Streptophyta</taxon>
        <taxon>Embryophyta</taxon>
        <taxon>Tracheophyta</taxon>
        <taxon>Spermatophyta</taxon>
        <taxon>Magnoliopsida</taxon>
        <taxon>Liliopsida</taxon>
        <taxon>Poales</taxon>
        <taxon>Poaceae</taxon>
        <taxon>PACMAD clade</taxon>
        <taxon>Panicoideae</taxon>
        <taxon>Panicodae</taxon>
        <taxon>Paniceae</taxon>
        <taxon>Panicinae</taxon>
        <taxon>Panicum</taxon>
        <taxon>Panicum sect. Panicum</taxon>
    </lineage>
</organism>
<gene>
    <name evidence="3" type="ORF">C2845_PM15G06930</name>
</gene>
<dbReference type="PANTHER" id="PTHR47482">
    <property type="entry name" value="OS11G0632001 PROTEIN"/>
    <property type="match status" value="1"/>
</dbReference>
<evidence type="ECO:0000256" key="1">
    <source>
        <dbReference type="SAM" id="MobiDB-lite"/>
    </source>
</evidence>
<feature type="region of interest" description="Disordered" evidence="1">
    <location>
        <begin position="546"/>
        <end position="621"/>
    </location>
</feature>
<protein>
    <submittedName>
        <fullName evidence="3">Uncharacterized protein</fullName>
    </submittedName>
</protein>
<keyword evidence="2" id="KW-0472">Membrane</keyword>
<dbReference type="EMBL" id="PQIB02000013">
    <property type="protein sequence ID" value="RLM73109.1"/>
    <property type="molecule type" value="Genomic_DNA"/>
</dbReference>
<feature type="transmembrane region" description="Helical" evidence="2">
    <location>
        <begin position="339"/>
        <end position="360"/>
    </location>
</feature>
<feature type="compositionally biased region" description="Basic residues" evidence="1">
    <location>
        <begin position="489"/>
        <end position="499"/>
    </location>
</feature>
<evidence type="ECO:0000313" key="3">
    <source>
        <dbReference type="EMBL" id="RLM73109.1"/>
    </source>
</evidence>
<sequence length="621" mass="68478">MAPPSLMQPGSPAAVTHLDSLALVCAIAVGGYTAAFKALLSAVGAAPTPPLRITMPTGAATAPAAAVDAPRTNQSLGSADPLHHTTTLTPPATLLPGALQTPDVEQLIYPISTPLPEAHNHKPEPSPRITRYMHAHKNMKEGMCGIFNIMTRNGVAHQAALNVMVDLYDGLHMWGFTEKNIKNMMTSTQRLESQNRVLKDGYVSESTSLHMFAKRMLDSLQHADHMDAGETYYAQAEVVRACKAKFDEQLSRVYTRAVCQEYKKQYNNTTSFLIEPNPDPRVKNGWLVRHENGEGSFCWARHEFKVVANKAAGEYSCECKQWGYTEKYAIATLWAVNCMFYAILIATFLTCARLFCMHIIRVFTHLQVRKIPQKYILKRYTRSAREEVAWDRHDDVRIGAQASKEQTWMSKLLPKLMRLGRVGSRSDRAFEEIDMQLDKITPGIEIFPSSADGESSDPAASATGSVTTEGASSALQNEMLLIEPPVSRTKGRSPWKQKKNGVEPPLAGNPLNTYTRQNYGDRECSTCGVRGTQYNTTCPINLDRSKAAEKRATKRGANTQDGTPRKRGRPKIIRDLHEENDLNQDGVVATQASSSAAGGDARGGAAIGNRGRRSARVNYQK</sequence>
<dbReference type="PANTHER" id="PTHR47482:SF24">
    <property type="entry name" value="PROTEIN FAR1-RELATED SEQUENCE"/>
    <property type="match status" value="1"/>
</dbReference>
<dbReference type="OrthoDB" id="1429111at2759"/>
<accession>A0A3L6Q395</accession>